<protein>
    <recommendedName>
        <fullName evidence="4">Pilus assembly protein</fullName>
    </recommendedName>
</protein>
<name>A0ABU6JR02_9GAMM</name>
<evidence type="ECO:0000256" key="1">
    <source>
        <dbReference type="SAM" id="Phobius"/>
    </source>
</evidence>
<organism evidence="2 3">
    <name type="scientific">Brenneria populi</name>
    <dbReference type="NCBI Taxonomy" id="1505588"/>
    <lineage>
        <taxon>Bacteria</taxon>
        <taxon>Pseudomonadati</taxon>
        <taxon>Pseudomonadota</taxon>
        <taxon>Gammaproteobacteria</taxon>
        <taxon>Enterobacterales</taxon>
        <taxon>Pectobacteriaceae</taxon>
        <taxon>Brenneria</taxon>
    </lineage>
</organism>
<accession>A0ABU6JR02</accession>
<feature type="transmembrane region" description="Helical" evidence="1">
    <location>
        <begin position="31"/>
        <end position="51"/>
    </location>
</feature>
<proteinExistence type="predicted"/>
<keyword evidence="1" id="KW-1133">Transmembrane helix</keyword>
<dbReference type="EMBL" id="JAYWTM010000007">
    <property type="protein sequence ID" value="MEC5343030.1"/>
    <property type="molecule type" value="Genomic_DNA"/>
</dbReference>
<keyword evidence="1" id="KW-0812">Transmembrane</keyword>
<dbReference type="Proteomes" id="UP001309705">
    <property type="component" value="Unassembled WGS sequence"/>
</dbReference>
<reference evidence="2 3" key="1">
    <citation type="journal article" date="2017" name="Int. J. Syst. Evol. Microbiol.">
        <title>Brenneria populi subsp. brevivirga subsp. nov. isolated from symptomatic bark of Populus x euramericana canker, and description of Brenneria populi subsp. populi subsp. nov.</title>
        <authorList>
            <person name="Zheng M.H."/>
            <person name="Piao C.G."/>
            <person name="Xue H."/>
            <person name="Guo M.W."/>
            <person name="Li Y."/>
        </authorList>
    </citation>
    <scope>NUCLEOTIDE SEQUENCE [LARGE SCALE GENOMIC DNA]</scope>
    <source>
        <strain evidence="2 3">D9-5</strain>
    </source>
</reference>
<evidence type="ECO:0000313" key="2">
    <source>
        <dbReference type="EMBL" id="MEC5343030.1"/>
    </source>
</evidence>
<keyword evidence="3" id="KW-1185">Reference proteome</keyword>
<evidence type="ECO:0008006" key="4">
    <source>
        <dbReference type="Google" id="ProtNLM"/>
    </source>
</evidence>
<sequence>MMRIAAMTIFSRCWRQGIATLRRFRRDSRGVLAVEAALIIPIGVFVIIASWELYQYFRTASVVDRTAFMVANSLSMQRELHDNADCTSANSVCTYNTIASDLMTPLDYSRNGGMAIGLYQVSSDENGAPVWTDAPNCWSRTYKGSANSHSIVSQLTPSTDFPAPASKNTVDTVIAVEVFYDYTPFIISSAFWQALGGEKRIVSEVFYRPRFNALCDDLK</sequence>
<dbReference type="RefSeq" id="WP_327618018.1">
    <property type="nucleotide sequence ID" value="NZ_JAYWTM010000007.1"/>
</dbReference>
<comment type="caution">
    <text evidence="2">The sequence shown here is derived from an EMBL/GenBank/DDBJ whole genome shotgun (WGS) entry which is preliminary data.</text>
</comment>
<keyword evidence="1" id="KW-0472">Membrane</keyword>
<evidence type="ECO:0000313" key="3">
    <source>
        <dbReference type="Proteomes" id="UP001309705"/>
    </source>
</evidence>
<gene>
    <name evidence="2" type="ORF">VSX58_10555</name>
</gene>